<protein>
    <submittedName>
        <fullName evidence="2">Uncharacterized protein</fullName>
    </submittedName>
</protein>
<name>A0ABN5MBS0_9RHOB</name>
<organism evidence="2 3">
    <name type="scientific">Paracoccus mutanolyticus</name>
    <dbReference type="NCBI Taxonomy" id="1499308"/>
    <lineage>
        <taxon>Bacteria</taxon>
        <taxon>Pseudomonadati</taxon>
        <taxon>Pseudomonadota</taxon>
        <taxon>Alphaproteobacteria</taxon>
        <taxon>Rhodobacterales</taxon>
        <taxon>Paracoccaceae</taxon>
        <taxon>Paracoccus</taxon>
    </lineage>
</organism>
<gene>
    <name evidence="2" type="ORF">DPM13_09470</name>
</gene>
<dbReference type="EMBL" id="CP030239">
    <property type="protein sequence ID" value="AWX93263.1"/>
    <property type="molecule type" value="Genomic_DNA"/>
</dbReference>
<evidence type="ECO:0000313" key="3">
    <source>
        <dbReference type="Proteomes" id="UP000249922"/>
    </source>
</evidence>
<proteinExistence type="predicted"/>
<dbReference type="Proteomes" id="UP000249922">
    <property type="component" value="Chromosome"/>
</dbReference>
<keyword evidence="3" id="KW-1185">Reference proteome</keyword>
<evidence type="ECO:0000256" key="1">
    <source>
        <dbReference type="SAM" id="MobiDB-lite"/>
    </source>
</evidence>
<evidence type="ECO:0000313" key="2">
    <source>
        <dbReference type="EMBL" id="AWX93263.1"/>
    </source>
</evidence>
<feature type="region of interest" description="Disordered" evidence="1">
    <location>
        <begin position="23"/>
        <end position="47"/>
    </location>
</feature>
<reference evidence="2 3" key="1">
    <citation type="submission" date="2018-06" db="EMBL/GenBank/DDBJ databases">
        <title>Complete genome sequence of Paracoccus mutanolyticus strain RSP-02 isolated from cellulosic waste.</title>
        <authorList>
            <person name="Amrutha R.N."/>
            <person name="Shrivastav A."/>
            <person name="Buddana S.K."/>
            <person name="Deshpande U."/>
            <person name="Prakasham R.S."/>
        </authorList>
    </citation>
    <scope>NUCLEOTIDE SEQUENCE [LARGE SCALE GENOMIC DNA]</scope>
    <source>
        <strain evidence="2 3">RSP-02</strain>
    </source>
</reference>
<accession>A0ABN5MBS0</accession>
<sequence length="69" mass="7347">MRIPQHLGAMLFGDACTPVSRIRHQRTSGRAAPDRAQSRAATEVQPIEGDAPGLAVLKAQAARSAGQWL</sequence>